<evidence type="ECO:0000256" key="1">
    <source>
        <dbReference type="SAM" id="MobiDB-lite"/>
    </source>
</evidence>
<evidence type="ECO:0000256" key="2">
    <source>
        <dbReference type="SAM" id="Phobius"/>
    </source>
</evidence>
<proteinExistence type="predicted"/>
<keyword evidence="2" id="KW-0812">Transmembrane</keyword>
<dbReference type="EMBL" id="KI925458">
    <property type="protein sequence ID" value="ETW81902.1"/>
    <property type="molecule type" value="Genomic_DNA"/>
</dbReference>
<reference evidence="3 4" key="1">
    <citation type="journal article" date="2012" name="New Phytol.">
        <title>Insight into trade-off between wood decay and parasitism from the genome of a fungal forest pathogen.</title>
        <authorList>
            <person name="Olson A."/>
            <person name="Aerts A."/>
            <person name="Asiegbu F."/>
            <person name="Belbahri L."/>
            <person name="Bouzid O."/>
            <person name="Broberg A."/>
            <person name="Canback B."/>
            <person name="Coutinho P.M."/>
            <person name="Cullen D."/>
            <person name="Dalman K."/>
            <person name="Deflorio G."/>
            <person name="van Diepen L.T."/>
            <person name="Dunand C."/>
            <person name="Duplessis S."/>
            <person name="Durling M."/>
            <person name="Gonthier P."/>
            <person name="Grimwood J."/>
            <person name="Fossdal C.G."/>
            <person name="Hansson D."/>
            <person name="Henrissat B."/>
            <person name="Hietala A."/>
            <person name="Himmelstrand K."/>
            <person name="Hoffmeister D."/>
            <person name="Hogberg N."/>
            <person name="James T.Y."/>
            <person name="Karlsson M."/>
            <person name="Kohler A."/>
            <person name="Kues U."/>
            <person name="Lee Y.H."/>
            <person name="Lin Y.C."/>
            <person name="Lind M."/>
            <person name="Lindquist E."/>
            <person name="Lombard V."/>
            <person name="Lucas S."/>
            <person name="Lunden K."/>
            <person name="Morin E."/>
            <person name="Murat C."/>
            <person name="Park J."/>
            <person name="Raffaello T."/>
            <person name="Rouze P."/>
            <person name="Salamov A."/>
            <person name="Schmutz J."/>
            <person name="Solheim H."/>
            <person name="Stahlberg J."/>
            <person name="Velez H."/>
            <person name="de Vries R.P."/>
            <person name="Wiebenga A."/>
            <person name="Woodward S."/>
            <person name="Yakovlev I."/>
            <person name="Garbelotto M."/>
            <person name="Martin F."/>
            <person name="Grigoriev I.V."/>
            <person name="Stenlid J."/>
        </authorList>
    </citation>
    <scope>NUCLEOTIDE SEQUENCE [LARGE SCALE GENOMIC DNA]</scope>
    <source>
        <strain evidence="3 4">TC 32-1</strain>
    </source>
</reference>
<sequence length="338" mass="36338">MPSLSNAHDFGYEMLIDAVTLCGSAFLFGIYVVLISFSTVILVRKGLDFRANKVLLGVTFVMFLTSTGYGVALFVGYIQQVLGLSFVQQGGAQGDEIYAAMGSSFSLDIALFYLSFFNYVSGDAIIVWRAWALWPDNRKVVMLPIGLLMGSIVSSLVCGGLEIRAFHTQSLRIEKIGGDAQLASWALSLATSVVATVLIAYKAWVHRKFIQSNMSGGGIRRSKAGKIMSLLAESGVVYCLVWIALIFTSYINLPNDDGLAGNLFLPLSVQITGIYPTIIIVLVSLEKTILGAPSLTTAGFGSRTTRLQFATGPVSESLPRPQSPHGGDREDAPKSEGV</sequence>
<keyword evidence="2" id="KW-0472">Membrane</keyword>
<organism evidence="3 4">
    <name type="scientific">Heterobasidion irregulare (strain TC 32-1)</name>
    <dbReference type="NCBI Taxonomy" id="747525"/>
    <lineage>
        <taxon>Eukaryota</taxon>
        <taxon>Fungi</taxon>
        <taxon>Dikarya</taxon>
        <taxon>Basidiomycota</taxon>
        <taxon>Agaricomycotina</taxon>
        <taxon>Agaricomycetes</taxon>
        <taxon>Russulales</taxon>
        <taxon>Bondarzewiaceae</taxon>
        <taxon>Heterobasidion</taxon>
        <taxon>Heterobasidion annosum species complex</taxon>
    </lineage>
</organism>
<accession>W4K7V1</accession>
<feature type="region of interest" description="Disordered" evidence="1">
    <location>
        <begin position="311"/>
        <end position="338"/>
    </location>
</feature>
<dbReference type="InParanoid" id="W4K7V1"/>
<dbReference type="KEGG" id="hir:HETIRDRAFT_105176"/>
<dbReference type="RefSeq" id="XP_009546493.1">
    <property type="nucleotide sequence ID" value="XM_009548198.1"/>
</dbReference>
<dbReference type="HOGENOM" id="CLU_044614_9_3_1"/>
<evidence type="ECO:0000313" key="3">
    <source>
        <dbReference type="EMBL" id="ETW81902.1"/>
    </source>
</evidence>
<dbReference type="eggNOG" id="ENOG502SP7E">
    <property type="taxonomic scope" value="Eukaryota"/>
</dbReference>
<evidence type="ECO:0000313" key="4">
    <source>
        <dbReference type="Proteomes" id="UP000030671"/>
    </source>
</evidence>
<dbReference type="GeneID" id="20666047"/>
<feature type="transmembrane region" description="Helical" evidence="2">
    <location>
        <begin position="97"/>
        <end position="120"/>
    </location>
</feature>
<feature type="transmembrane region" description="Helical" evidence="2">
    <location>
        <begin position="18"/>
        <end position="42"/>
    </location>
</feature>
<gene>
    <name evidence="3" type="ORF">HETIRDRAFT_105176</name>
</gene>
<dbReference type="OrthoDB" id="3259206at2759"/>
<feature type="transmembrane region" description="Helical" evidence="2">
    <location>
        <begin position="54"/>
        <end position="77"/>
    </location>
</feature>
<feature type="transmembrane region" description="Helical" evidence="2">
    <location>
        <begin position="263"/>
        <end position="285"/>
    </location>
</feature>
<feature type="transmembrane region" description="Helical" evidence="2">
    <location>
        <begin position="141"/>
        <end position="163"/>
    </location>
</feature>
<dbReference type="AlphaFoldDB" id="W4K7V1"/>
<keyword evidence="4" id="KW-1185">Reference proteome</keyword>
<feature type="compositionally biased region" description="Basic and acidic residues" evidence="1">
    <location>
        <begin position="326"/>
        <end position="338"/>
    </location>
</feature>
<name>W4K7V1_HETIT</name>
<protein>
    <submittedName>
        <fullName evidence="3">Uncharacterized protein</fullName>
    </submittedName>
</protein>
<keyword evidence="2" id="KW-1133">Transmembrane helix</keyword>
<feature type="transmembrane region" description="Helical" evidence="2">
    <location>
        <begin position="230"/>
        <end position="251"/>
    </location>
</feature>
<feature type="transmembrane region" description="Helical" evidence="2">
    <location>
        <begin position="183"/>
        <end position="204"/>
    </location>
</feature>
<dbReference type="Proteomes" id="UP000030671">
    <property type="component" value="Unassembled WGS sequence"/>
</dbReference>